<dbReference type="EMBL" id="CP001848">
    <property type="protein sequence ID" value="ADB15495.1"/>
    <property type="molecule type" value="Genomic_DNA"/>
</dbReference>
<evidence type="ECO:0000256" key="1">
    <source>
        <dbReference type="PIRSR" id="PIRSR605502-1"/>
    </source>
</evidence>
<dbReference type="Gene3D" id="1.10.4080.10">
    <property type="entry name" value="ADP-ribosylation/Crystallin J1"/>
    <property type="match status" value="1"/>
</dbReference>
<feature type="binding site" evidence="1">
    <location>
        <position position="55"/>
    </location>
    <ligand>
        <name>Mg(2+)</name>
        <dbReference type="ChEBI" id="CHEBI:18420"/>
        <label>1</label>
    </ligand>
</feature>
<dbReference type="PANTHER" id="PTHR16222:SF12">
    <property type="entry name" value="ADP-RIBOSYLGLYCOHYDROLASE-RELATED"/>
    <property type="match status" value="1"/>
</dbReference>
<protein>
    <submittedName>
        <fullName evidence="2">ADP-ribosylation/Crystallin J1</fullName>
    </submittedName>
</protein>
<keyword evidence="3" id="KW-1185">Reference proteome</keyword>
<organism evidence="2 3">
    <name type="scientific">Pirellula staleyi (strain ATCC 27377 / DSM 6068 / ICPB 4128)</name>
    <name type="common">Pirella staleyi</name>
    <dbReference type="NCBI Taxonomy" id="530564"/>
    <lineage>
        <taxon>Bacteria</taxon>
        <taxon>Pseudomonadati</taxon>
        <taxon>Planctomycetota</taxon>
        <taxon>Planctomycetia</taxon>
        <taxon>Pirellulales</taxon>
        <taxon>Pirellulaceae</taxon>
        <taxon>Pirellula</taxon>
    </lineage>
</organism>
<dbReference type="InterPro" id="IPR036705">
    <property type="entry name" value="Ribosyl_crysJ1_sf"/>
</dbReference>
<dbReference type="SUPFAM" id="SSF101478">
    <property type="entry name" value="ADP-ribosylglycohydrolase"/>
    <property type="match status" value="1"/>
</dbReference>
<dbReference type="PANTHER" id="PTHR16222">
    <property type="entry name" value="ADP-RIBOSYLGLYCOHYDROLASE"/>
    <property type="match status" value="1"/>
</dbReference>
<comment type="cofactor">
    <cofactor evidence="1">
        <name>Mg(2+)</name>
        <dbReference type="ChEBI" id="CHEBI:18420"/>
    </cofactor>
    <text evidence="1">Binds 2 magnesium ions per subunit.</text>
</comment>
<name>D2R6B7_PIRSD</name>
<dbReference type="OrthoDB" id="9798107at2"/>
<dbReference type="HOGENOM" id="CLU_024566_6_0_0"/>
<accession>D2R6B7</accession>
<dbReference type="AlphaFoldDB" id="D2R6B7"/>
<keyword evidence="1" id="KW-0460">Magnesium</keyword>
<feature type="binding site" evidence="1">
    <location>
        <position position="264"/>
    </location>
    <ligand>
        <name>Mg(2+)</name>
        <dbReference type="ChEBI" id="CHEBI:18420"/>
        <label>1</label>
    </ligand>
</feature>
<feature type="binding site" evidence="1">
    <location>
        <position position="54"/>
    </location>
    <ligand>
        <name>Mg(2+)</name>
        <dbReference type="ChEBI" id="CHEBI:18420"/>
        <label>1</label>
    </ligand>
</feature>
<dbReference type="eggNOG" id="COG1397">
    <property type="taxonomic scope" value="Bacteria"/>
</dbReference>
<dbReference type="InterPro" id="IPR005502">
    <property type="entry name" value="Ribosyl_crysJ1"/>
</dbReference>
<dbReference type="InterPro" id="IPR050792">
    <property type="entry name" value="ADP-ribosylglycohydrolase"/>
</dbReference>
<feature type="binding site" evidence="1">
    <location>
        <position position="56"/>
    </location>
    <ligand>
        <name>Mg(2+)</name>
        <dbReference type="ChEBI" id="CHEBI:18420"/>
        <label>1</label>
    </ligand>
</feature>
<feature type="binding site" evidence="1">
    <location>
        <position position="261"/>
    </location>
    <ligand>
        <name>Mg(2+)</name>
        <dbReference type="ChEBI" id="CHEBI:18420"/>
        <label>1</label>
    </ligand>
</feature>
<dbReference type="STRING" id="530564.Psta_0810"/>
<reference evidence="2 3" key="1">
    <citation type="journal article" date="2009" name="Stand. Genomic Sci.">
        <title>Complete genome sequence of Pirellula staleyi type strain (ATCC 27377).</title>
        <authorList>
            <person name="Clum A."/>
            <person name="Tindall B.J."/>
            <person name="Sikorski J."/>
            <person name="Ivanova N."/>
            <person name="Mavrommatis K."/>
            <person name="Lucas S."/>
            <person name="Glavina del Rio T."/>
            <person name="Nolan M."/>
            <person name="Chen F."/>
            <person name="Tice H."/>
            <person name="Pitluck S."/>
            <person name="Cheng J.F."/>
            <person name="Chertkov O."/>
            <person name="Brettin T."/>
            <person name="Han C."/>
            <person name="Detter J.C."/>
            <person name="Kuske C."/>
            <person name="Bruce D."/>
            <person name="Goodwin L."/>
            <person name="Ovchinikova G."/>
            <person name="Pati A."/>
            <person name="Mikhailova N."/>
            <person name="Chen A."/>
            <person name="Palaniappan K."/>
            <person name="Land M."/>
            <person name="Hauser L."/>
            <person name="Chang Y.J."/>
            <person name="Jeffries C.D."/>
            <person name="Chain P."/>
            <person name="Rohde M."/>
            <person name="Goker M."/>
            <person name="Bristow J."/>
            <person name="Eisen J.A."/>
            <person name="Markowitz V."/>
            <person name="Hugenholtz P."/>
            <person name="Kyrpides N.C."/>
            <person name="Klenk H.P."/>
            <person name="Lapidus A."/>
        </authorList>
    </citation>
    <scope>NUCLEOTIDE SEQUENCE [LARGE SCALE GENOMIC DNA]</scope>
    <source>
        <strain evidence="3">ATCC 27377 / DSM 6068 / ICPB 4128</strain>
    </source>
</reference>
<proteinExistence type="predicted"/>
<evidence type="ECO:0000313" key="2">
    <source>
        <dbReference type="EMBL" id="ADB15495.1"/>
    </source>
</evidence>
<dbReference type="Proteomes" id="UP000001887">
    <property type="component" value="Chromosome"/>
</dbReference>
<gene>
    <name evidence="2" type="ordered locus">Psta_0810</name>
</gene>
<evidence type="ECO:0000313" key="3">
    <source>
        <dbReference type="Proteomes" id="UP000001887"/>
    </source>
</evidence>
<feature type="binding site" evidence="1">
    <location>
        <position position="263"/>
    </location>
    <ligand>
        <name>Mg(2+)</name>
        <dbReference type="ChEBI" id="CHEBI:18420"/>
        <label>1</label>
    </ligand>
</feature>
<dbReference type="Pfam" id="PF03747">
    <property type="entry name" value="ADP_ribosyl_GH"/>
    <property type="match status" value="1"/>
</dbReference>
<keyword evidence="1" id="KW-0479">Metal-binding</keyword>
<sequence length="317" mass="34022">MHSRTAVIDRDRVAGCLLGLALGDALGAPYEGGPIERLLWRMIGRTSHGEMRWTDDTQMTLDVTESLIAQGQIDQDDLARRFAASYRWSRGYGAGAARLLRRIRRGQPWRSANRAIFANGSYGNGAAMRSAVVGFYAAHQPTEFTARVHQVAEITHAHPLALEGSLVVALAASRVALGASNEAILAALREQVQLAPFRARLEIAQQWLERGAVPSAPEIRSALGNRVTAAESCITALYLALAYRERPFLDMQQQAIAVGGDVDTIGAIAGSLWGAARGAAALPETSLARLEACSQIRAAADQLHKLLAAQYDSKGAT</sequence>
<dbReference type="GO" id="GO:0046872">
    <property type="term" value="F:metal ion binding"/>
    <property type="evidence" value="ECO:0007669"/>
    <property type="project" value="UniProtKB-KW"/>
</dbReference>
<dbReference type="KEGG" id="psl:Psta_0810"/>